<proteinExistence type="predicted"/>
<dbReference type="EMBL" id="AFNH02001494">
    <property type="protein sequence ID" value="EZG43028.1"/>
    <property type="molecule type" value="Genomic_DNA"/>
</dbReference>
<dbReference type="GeneID" id="22916306"/>
<evidence type="ECO:0000313" key="2">
    <source>
        <dbReference type="EMBL" id="EZG43028.1"/>
    </source>
</evidence>
<name>A0A023AX70_GRENI</name>
<dbReference type="VEuPathDB" id="CryptoDB:GNI_194710"/>
<dbReference type="AlphaFoldDB" id="A0A023AX70"/>
<protein>
    <submittedName>
        <fullName evidence="2">Uncharacterized protein</fullName>
    </submittedName>
</protein>
<evidence type="ECO:0000256" key="1">
    <source>
        <dbReference type="SAM" id="MobiDB-lite"/>
    </source>
</evidence>
<accession>A0A023AX70</accession>
<sequence>MRKALVDPEIDNTDKLVIRVNQLIDQGLITHELSINIITSCVVYGKEGTMRRIESGTILKPINVYNLSSRKKLDDRESKPQPTSNYNSNASKKKNQQPNQNQNRRASYSRSTETTKNWTITIVIPFLHRIPT</sequence>
<gene>
    <name evidence="2" type="ORF">GNI_194710</name>
</gene>
<organism evidence="2 3">
    <name type="scientific">Gregarina niphandrodes</name>
    <name type="common">Septate eugregarine</name>
    <dbReference type="NCBI Taxonomy" id="110365"/>
    <lineage>
        <taxon>Eukaryota</taxon>
        <taxon>Sar</taxon>
        <taxon>Alveolata</taxon>
        <taxon>Apicomplexa</taxon>
        <taxon>Conoidasida</taxon>
        <taxon>Gregarinasina</taxon>
        <taxon>Eugregarinorida</taxon>
        <taxon>Gregarinidae</taxon>
        <taxon>Gregarina</taxon>
    </lineage>
</organism>
<comment type="caution">
    <text evidence="2">The sequence shown here is derived from an EMBL/GenBank/DDBJ whole genome shotgun (WGS) entry which is preliminary data.</text>
</comment>
<dbReference type="Proteomes" id="UP000019763">
    <property type="component" value="Unassembled WGS sequence"/>
</dbReference>
<keyword evidence="3" id="KW-1185">Reference proteome</keyword>
<feature type="region of interest" description="Disordered" evidence="1">
    <location>
        <begin position="69"/>
        <end position="112"/>
    </location>
</feature>
<reference evidence="2" key="1">
    <citation type="submission" date="2013-12" db="EMBL/GenBank/DDBJ databases">
        <authorList>
            <person name="Omoto C.K."/>
            <person name="Sibley D."/>
            <person name="Venepally P."/>
            <person name="Hadjithomas M."/>
            <person name="Karamycheva S."/>
            <person name="Brunk B."/>
            <person name="Roos D."/>
            <person name="Caler E."/>
            <person name="Lorenzi H."/>
        </authorList>
    </citation>
    <scope>NUCLEOTIDE SEQUENCE</scope>
</reference>
<feature type="compositionally biased region" description="Low complexity" evidence="1">
    <location>
        <begin position="84"/>
        <end position="103"/>
    </location>
</feature>
<evidence type="ECO:0000313" key="3">
    <source>
        <dbReference type="Proteomes" id="UP000019763"/>
    </source>
</evidence>
<dbReference type="RefSeq" id="XP_011133699.1">
    <property type="nucleotide sequence ID" value="XM_011135397.1"/>
</dbReference>